<dbReference type="GO" id="GO:0016020">
    <property type="term" value="C:membrane"/>
    <property type="evidence" value="ECO:0007669"/>
    <property type="project" value="UniProtKB-SubCell"/>
</dbReference>
<gene>
    <name evidence="8" type="ORF">DO021_06560</name>
    <name evidence="7" type="ORF">EYB58_20295</name>
</gene>
<feature type="transmembrane region" description="Helical" evidence="5">
    <location>
        <begin position="192"/>
        <end position="209"/>
    </location>
</feature>
<evidence type="ECO:0000313" key="7">
    <source>
        <dbReference type="EMBL" id="QBH15053.1"/>
    </source>
</evidence>
<feature type="transmembrane region" description="Helical" evidence="5">
    <location>
        <begin position="266"/>
        <end position="288"/>
    </location>
</feature>
<name>A0A328FFS5_9BACT</name>
<evidence type="ECO:0000256" key="5">
    <source>
        <dbReference type="SAM" id="Phobius"/>
    </source>
</evidence>
<evidence type="ECO:0000256" key="3">
    <source>
        <dbReference type="ARBA" id="ARBA00022989"/>
    </source>
</evidence>
<dbReference type="EMBL" id="CP036313">
    <property type="protein sequence ID" value="QBH15053.1"/>
    <property type="molecule type" value="Genomic_DNA"/>
</dbReference>
<feature type="transmembrane region" description="Helical" evidence="5">
    <location>
        <begin position="216"/>
        <end position="234"/>
    </location>
</feature>
<feature type="transmembrane region" description="Helical" evidence="5">
    <location>
        <begin position="112"/>
        <end position="130"/>
    </location>
</feature>
<keyword evidence="3 5" id="KW-1133">Transmembrane helix</keyword>
<feature type="transmembrane region" description="Helical" evidence="5">
    <location>
        <begin position="416"/>
        <end position="433"/>
    </location>
</feature>
<comment type="subcellular location">
    <subcellularLocation>
        <location evidence="1">Membrane</location>
        <topology evidence="1">Multi-pass membrane protein</topology>
    </subcellularLocation>
</comment>
<evidence type="ECO:0000256" key="4">
    <source>
        <dbReference type="ARBA" id="ARBA00023136"/>
    </source>
</evidence>
<dbReference type="OrthoDB" id="5469233at2"/>
<evidence type="ECO:0000313" key="8">
    <source>
        <dbReference type="EMBL" id="RAM02700.1"/>
    </source>
</evidence>
<dbReference type="InterPro" id="IPR007016">
    <property type="entry name" value="O-antigen_ligase-rel_domated"/>
</dbReference>
<dbReference type="Proteomes" id="UP000248798">
    <property type="component" value="Unassembled WGS sequence"/>
</dbReference>
<feature type="transmembrane region" description="Helical" evidence="5">
    <location>
        <begin position="240"/>
        <end position="257"/>
    </location>
</feature>
<feature type="transmembrane region" description="Helical" evidence="5">
    <location>
        <begin position="142"/>
        <end position="160"/>
    </location>
</feature>
<feature type="transmembrane region" description="Helical" evidence="5">
    <location>
        <begin position="360"/>
        <end position="380"/>
    </location>
</feature>
<proteinExistence type="predicted"/>
<dbReference type="EMBL" id="QLNI01000011">
    <property type="protein sequence ID" value="RAM02700.1"/>
    <property type="molecule type" value="Genomic_DNA"/>
</dbReference>
<dbReference type="Proteomes" id="UP000293902">
    <property type="component" value="Chromosome"/>
</dbReference>
<dbReference type="PANTHER" id="PTHR37422">
    <property type="entry name" value="TEICHURONIC ACID BIOSYNTHESIS PROTEIN TUAE"/>
    <property type="match status" value="1"/>
</dbReference>
<keyword evidence="2 5" id="KW-0812">Transmembrane</keyword>
<feature type="transmembrane region" description="Helical" evidence="5">
    <location>
        <begin position="89"/>
        <end position="106"/>
    </location>
</feature>
<organism evidence="8 9">
    <name type="scientific">Desulfobacter hydrogenophilus</name>
    <dbReference type="NCBI Taxonomy" id="2291"/>
    <lineage>
        <taxon>Bacteria</taxon>
        <taxon>Pseudomonadati</taxon>
        <taxon>Thermodesulfobacteriota</taxon>
        <taxon>Desulfobacteria</taxon>
        <taxon>Desulfobacterales</taxon>
        <taxon>Desulfobacteraceae</taxon>
        <taxon>Desulfobacter</taxon>
    </lineage>
</organism>
<feature type="domain" description="O-antigen ligase-related" evidence="6">
    <location>
        <begin position="225"/>
        <end position="368"/>
    </location>
</feature>
<protein>
    <submittedName>
        <fullName evidence="8">O-antigen polymerase</fullName>
    </submittedName>
</protein>
<evidence type="ECO:0000313" key="9">
    <source>
        <dbReference type="Proteomes" id="UP000248798"/>
    </source>
</evidence>
<reference evidence="8 9" key="1">
    <citation type="submission" date="2018-06" db="EMBL/GenBank/DDBJ databases">
        <title>Complete Genome Sequence of Desulfobacter hydrogenophilus (DSM3380).</title>
        <authorList>
            <person name="Marietou A."/>
            <person name="Schreiber L."/>
            <person name="Marshall I."/>
            <person name="Jorgensen B."/>
        </authorList>
    </citation>
    <scope>NUCLEOTIDE SEQUENCE [LARGE SCALE GENOMIC DNA]</scope>
    <source>
        <strain evidence="8 9">DSM 3380</strain>
    </source>
</reference>
<evidence type="ECO:0000256" key="2">
    <source>
        <dbReference type="ARBA" id="ARBA00022692"/>
    </source>
</evidence>
<reference evidence="7 10" key="2">
    <citation type="submission" date="2019-02" db="EMBL/GenBank/DDBJ databases">
        <title>Complete genome sequence of Desulfobacter hydrogenophilus AcRS1.</title>
        <authorList>
            <person name="Marietou A."/>
            <person name="Lund M.B."/>
            <person name="Marshall I.P.G."/>
            <person name="Schreiber L."/>
            <person name="Jorgensen B."/>
        </authorList>
    </citation>
    <scope>NUCLEOTIDE SEQUENCE [LARGE SCALE GENOMIC DNA]</scope>
    <source>
        <strain evidence="7 10">AcRS1</strain>
    </source>
</reference>
<evidence type="ECO:0000256" key="1">
    <source>
        <dbReference type="ARBA" id="ARBA00004141"/>
    </source>
</evidence>
<evidence type="ECO:0000313" key="10">
    <source>
        <dbReference type="Proteomes" id="UP000293902"/>
    </source>
</evidence>
<keyword evidence="4 5" id="KW-0472">Membrane</keyword>
<feature type="transmembrane region" description="Helical" evidence="5">
    <location>
        <begin position="30"/>
        <end position="50"/>
    </location>
</feature>
<dbReference type="AlphaFoldDB" id="A0A328FFS5"/>
<evidence type="ECO:0000259" key="6">
    <source>
        <dbReference type="Pfam" id="PF04932"/>
    </source>
</evidence>
<keyword evidence="10" id="KW-1185">Reference proteome</keyword>
<accession>A0A328FFS5</accession>
<sequence length="445" mass="49045">MVASPGLYVDYENSGQCFDRSGAIMIKSTIYSKTGLIIICILVAFTPLARGSVHPWAVSVIQLGVLLSFILLVIESLHYDNVLIAKTPLNIPLVVLVVMAGVSVLVSPHRWLAWQGFSLLLTYVGVYLVGRSVVRTRTQKRMLVYTIIGTALFLSVFGLFKRFGVNPFTFWQYDELRYSPEFVSATYGNHNHLAGFIEMALPFLLVLLLTRSRSVAWLMVIIYLALVLVAVQALTLSRGGWAAMACSIAFMVTMLLSQRQFHSKKLILVLTGITLVVSAVILASSPIVSRVMTFAQKDEAASAESRVTAWKGTVEMIKDHAFLGTGPGTYAAAFPEYQPPGLGIIFKHTHNDYLHFTADMGVWVIAVMIWMLIVFFKAGLKNRGSRSRQTSGFALAAMVSVVAILVHSIVDFNLHIPANAFVFCVIVSAFQPFHHKSAQHKPSNS</sequence>
<dbReference type="InterPro" id="IPR051533">
    <property type="entry name" value="WaaL-like"/>
</dbReference>
<dbReference type="PANTHER" id="PTHR37422:SF23">
    <property type="entry name" value="TEICHURONIC ACID BIOSYNTHESIS PROTEIN TUAE"/>
    <property type="match status" value="1"/>
</dbReference>
<feature type="transmembrane region" description="Helical" evidence="5">
    <location>
        <begin position="392"/>
        <end position="410"/>
    </location>
</feature>
<dbReference type="Pfam" id="PF04932">
    <property type="entry name" value="Wzy_C"/>
    <property type="match status" value="1"/>
</dbReference>
<feature type="transmembrane region" description="Helical" evidence="5">
    <location>
        <begin position="56"/>
        <end position="77"/>
    </location>
</feature>